<dbReference type="PANTHER" id="PTHR47782:SF14">
    <property type="entry name" value="ZN(II)2CYS6 TRANSCRIPTION FACTOR (EUROFUNG)"/>
    <property type="match status" value="1"/>
</dbReference>
<dbReference type="InterPro" id="IPR015813">
    <property type="entry name" value="Pyrv/PenolPyrv_kinase-like_dom"/>
</dbReference>
<feature type="region of interest" description="Disordered" evidence="9">
    <location>
        <begin position="300"/>
        <end position="342"/>
    </location>
</feature>
<organism evidence="11 12">
    <name type="scientific">Fusarium langsethiae</name>
    <dbReference type="NCBI Taxonomy" id="179993"/>
    <lineage>
        <taxon>Eukaryota</taxon>
        <taxon>Fungi</taxon>
        <taxon>Dikarya</taxon>
        <taxon>Ascomycota</taxon>
        <taxon>Pezizomycotina</taxon>
        <taxon>Sordariomycetes</taxon>
        <taxon>Hypocreomycetidae</taxon>
        <taxon>Hypocreales</taxon>
        <taxon>Nectriaceae</taxon>
        <taxon>Fusarium</taxon>
    </lineage>
</organism>
<dbReference type="GO" id="GO:0005634">
    <property type="term" value="C:nucleus"/>
    <property type="evidence" value="ECO:0007669"/>
    <property type="project" value="UniProtKB-SubCell"/>
</dbReference>
<evidence type="ECO:0000256" key="1">
    <source>
        <dbReference type="ARBA" id="ARBA00004123"/>
    </source>
</evidence>
<keyword evidence="7" id="KW-0539">Nucleus</keyword>
<dbReference type="GO" id="GO:0045944">
    <property type="term" value="P:positive regulation of transcription by RNA polymerase II"/>
    <property type="evidence" value="ECO:0007669"/>
    <property type="project" value="TreeGrafter"/>
</dbReference>
<gene>
    <name evidence="11" type="ORF">FLAG1_07693</name>
</gene>
<dbReference type="SUPFAM" id="SSF57701">
    <property type="entry name" value="Zn2/Cys6 DNA-binding domain"/>
    <property type="match status" value="1"/>
</dbReference>
<keyword evidence="4" id="KW-0805">Transcription regulation</keyword>
<sequence length="937" mass="102317">MAVAPIPHSMRETMLRDEVAYTMTIKLCKSIEIVGMAKTAGFQGIFVETEHSSLDLESTSQLCVAALYCGISPIVRVPSKDPFFVSRVLDGGALGIVVPHIRSVQDAQDVVNAAKFQPIGFRSSTNGLPQHQFRSIPAKLSNPVTNEATLVIPMIETLEALELVDEIAALAGVDSLLIGTNDLTAEMGIPGDYENPRLTEAYERTIAACKKHGKWAGVGGLHARLDLVEKFCKMGARWVMAATDGPLLMGAATKRAAEMSALNESVKAAQTNGASAKVTKGNGITKTATNGVTNGSINGITNGVATKQPNMTTDWRERSEVSDSDLTQGSGNPNPSQTKNRVSCQRCFKRKSKCDRIRPACTSCATLGVECIARSQQFNFDAKETGLTPARVNGYVESLRRRVAELEQKVKIAEISRVQARQSFTSDFAPPINGKRRRSTEGHVPDDHSTVEDTMTAIHLLSNKAMAESRDNTSNEPHKLSIIESISAALAVDGRDPSKASVASSHHVSLTDDQFIQLTQDLTLSHIQRFIDWIVWLPYIDENRLMQQYDAVVGSHDGIGQPSLYRFNTYLAIAIGISMSPDTSHLTTLATNLHSAAIKLLPSILYSQEPFDTLHCMLLLAVFSLFNPSGGSTWHLMGFIWTNCLAAGLHKIAIPQDRLGQDTPYRADWIFWTVYLLDRSLASSMGRPFGITDEDISVSIPEAPNYDDSNLSAAVRNKLAHSRHLVIHAQLISDICGRHRPNPIFSYGNLCFWREFPPTPNDNASPRGYPLESLDQLACRAMIVIVNPPSSTVTNSLLAVGDFPDIKTDAINSCKSLIERLYTKSTNHMATVSFLDAYDALAAAVMYVCLVQLAPHPSQQGFAQTFEVVSKASVLLTQCSTRFIAISVFQQFLLSLSTKIMEGPASVQEYLELIPPEIPSHLRALVQNYASLSPRTG</sequence>
<dbReference type="Gene3D" id="3.20.20.60">
    <property type="entry name" value="Phosphoenolpyruvate-binding domains"/>
    <property type="match status" value="1"/>
</dbReference>
<keyword evidence="12" id="KW-1185">Reference proteome</keyword>
<dbReference type="Proteomes" id="UP000037904">
    <property type="component" value="Unassembled WGS sequence"/>
</dbReference>
<evidence type="ECO:0000256" key="6">
    <source>
        <dbReference type="ARBA" id="ARBA00023163"/>
    </source>
</evidence>
<dbReference type="OrthoDB" id="1621678at2759"/>
<dbReference type="InterPro" id="IPR001138">
    <property type="entry name" value="Zn2Cys6_DnaBD"/>
</dbReference>
<dbReference type="CDD" id="cd00067">
    <property type="entry name" value="GAL4"/>
    <property type="match status" value="1"/>
</dbReference>
<comment type="caution">
    <text evidence="11">The sequence shown here is derived from an EMBL/GenBank/DDBJ whole genome shotgun (WGS) entry which is preliminary data.</text>
</comment>
<dbReference type="InterPro" id="IPR040442">
    <property type="entry name" value="Pyrv_kinase-like_dom_sf"/>
</dbReference>
<dbReference type="InterPro" id="IPR036864">
    <property type="entry name" value="Zn2-C6_fun-type_DNA-bd_sf"/>
</dbReference>
<reference evidence="11 12" key="1">
    <citation type="submission" date="2015-04" db="EMBL/GenBank/DDBJ databases">
        <title>The draft genome sequence of Fusarium langsethiae, a T-2/HT-2 mycotoxin producer.</title>
        <authorList>
            <person name="Lysoe E."/>
            <person name="Divon H.H."/>
            <person name="Terzi V."/>
            <person name="Orru L."/>
            <person name="Lamontanara A."/>
            <person name="Kolseth A.-K."/>
            <person name="Frandsen R.J."/>
            <person name="Nielsen K."/>
            <person name="Thrane U."/>
        </authorList>
    </citation>
    <scope>NUCLEOTIDE SEQUENCE [LARGE SCALE GENOMIC DNA]</scope>
    <source>
        <strain evidence="11 12">Fl201059</strain>
    </source>
</reference>
<proteinExistence type="predicted"/>
<feature type="region of interest" description="Disordered" evidence="9">
    <location>
        <begin position="426"/>
        <end position="449"/>
    </location>
</feature>
<dbReference type="GO" id="GO:0008270">
    <property type="term" value="F:zinc ion binding"/>
    <property type="evidence" value="ECO:0007669"/>
    <property type="project" value="InterPro"/>
</dbReference>
<dbReference type="InterPro" id="IPR005000">
    <property type="entry name" value="Aldolase/citrate-lyase_domain"/>
</dbReference>
<keyword evidence="5" id="KW-0238">DNA-binding</keyword>
<dbReference type="Gene3D" id="4.10.240.10">
    <property type="entry name" value="Zn(2)-C6 fungal-type DNA-binding domain"/>
    <property type="match status" value="1"/>
</dbReference>
<dbReference type="InterPro" id="IPR052202">
    <property type="entry name" value="Yeast_MetPath_Reg"/>
</dbReference>
<evidence type="ECO:0000256" key="2">
    <source>
        <dbReference type="ARBA" id="ARBA00022723"/>
    </source>
</evidence>
<dbReference type="PROSITE" id="PS50048">
    <property type="entry name" value="ZN2_CY6_FUNGAL_2"/>
    <property type="match status" value="1"/>
</dbReference>
<dbReference type="GO" id="GO:0006351">
    <property type="term" value="P:DNA-templated transcription"/>
    <property type="evidence" value="ECO:0007669"/>
    <property type="project" value="InterPro"/>
</dbReference>
<dbReference type="InterPro" id="IPR007219">
    <property type="entry name" value="XnlR_reg_dom"/>
</dbReference>
<dbReference type="Pfam" id="PF04082">
    <property type="entry name" value="Fungal_trans"/>
    <property type="match status" value="1"/>
</dbReference>
<dbReference type="EMBL" id="JXCE01000193">
    <property type="protein sequence ID" value="KPA39447.1"/>
    <property type="molecule type" value="Genomic_DNA"/>
</dbReference>
<evidence type="ECO:0000259" key="10">
    <source>
        <dbReference type="PROSITE" id="PS50048"/>
    </source>
</evidence>
<feature type="compositionally biased region" description="Polar residues" evidence="9">
    <location>
        <begin position="324"/>
        <end position="342"/>
    </location>
</feature>
<evidence type="ECO:0000313" key="11">
    <source>
        <dbReference type="EMBL" id="KPA39447.1"/>
    </source>
</evidence>
<evidence type="ECO:0000256" key="5">
    <source>
        <dbReference type="ARBA" id="ARBA00023125"/>
    </source>
</evidence>
<evidence type="ECO:0000256" key="7">
    <source>
        <dbReference type="ARBA" id="ARBA00023242"/>
    </source>
</evidence>
<keyword evidence="3" id="KW-0862">Zinc</keyword>
<dbReference type="Pfam" id="PF00172">
    <property type="entry name" value="Zn_clus"/>
    <property type="match status" value="1"/>
</dbReference>
<protein>
    <recommendedName>
        <fullName evidence="10">Zn(2)-C6 fungal-type domain-containing protein</fullName>
    </recommendedName>
</protein>
<dbReference type="SMART" id="SM00906">
    <property type="entry name" value="Fungal_trans"/>
    <property type="match status" value="1"/>
</dbReference>
<feature type="compositionally biased region" description="Basic and acidic residues" evidence="9">
    <location>
        <begin position="439"/>
        <end position="449"/>
    </location>
</feature>
<evidence type="ECO:0000256" key="8">
    <source>
        <dbReference type="SAM" id="Coils"/>
    </source>
</evidence>
<dbReference type="GO" id="GO:0000981">
    <property type="term" value="F:DNA-binding transcription factor activity, RNA polymerase II-specific"/>
    <property type="evidence" value="ECO:0007669"/>
    <property type="project" value="InterPro"/>
</dbReference>
<dbReference type="SMART" id="SM00066">
    <property type="entry name" value="GAL4"/>
    <property type="match status" value="1"/>
</dbReference>
<evidence type="ECO:0000256" key="4">
    <source>
        <dbReference type="ARBA" id="ARBA00023015"/>
    </source>
</evidence>
<dbReference type="SUPFAM" id="SSF51621">
    <property type="entry name" value="Phosphoenolpyruvate/pyruvate domain"/>
    <property type="match status" value="1"/>
</dbReference>
<evidence type="ECO:0000256" key="9">
    <source>
        <dbReference type="SAM" id="MobiDB-lite"/>
    </source>
</evidence>
<dbReference type="Pfam" id="PF03328">
    <property type="entry name" value="HpcH_HpaI"/>
    <property type="match status" value="1"/>
</dbReference>
<dbReference type="AlphaFoldDB" id="A0A0N1J2L4"/>
<feature type="domain" description="Zn(2)-C6 fungal-type" evidence="10">
    <location>
        <begin position="343"/>
        <end position="373"/>
    </location>
</feature>
<evidence type="ECO:0000313" key="12">
    <source>
        <dbReference type="Proteomes" id="UP000037904"/>
    </source>
</evidence>
<evidence type="ECO:0000256" key="3">
    <source>
        <dbReference type="ARBA" id="ARBA00022833"/>
    </source>
</evidence>
<feature type="compositionally biased region" description="Polar residues" evidence="9">
    <location>
        <begin position="300"/>
        <end position="313"/>
    </location>
</feature>
<dbReference type="PANTHER" id="PTHR47782">
    <property type="entry name" value="ZN(II)2CYS6 TRANSCRIPTION FACTOR (EUROFUNG)-RELATED"/>
    <property type="match status" value="1"/>
</dbReference>
<keyword evidence="8" id="KW-0175">Coiled coil</keyword>
<feature type="coiled-coil region" evidence="8">
    <location>
        <begin position="396"/>
        <end position="423"/>
    </location>
</feature>
<dbReference type="GO" id="GO:0003824">
    <property type="term" value="F:catalytic activity"/>
    <property type="evidence" value="ECO:0007669"/>
    <property type="project" value="InterPro"/>
</dbReference>
<dbReference type="GO" id="GO:0043565">
    <property type="term" value="F:sequence-specific DNA binding"/>
    <property type="evidence" value="ECO:0007669"/>
    <property type="project" value="TreeGrafter"/>
</dbReference>
<name>A0A0N1J2L4_FUSLA</name>
<accession>A0A0N1J2L4</accession>
<comment type="subcellular location">
    <subcellularLocation>
        <location evidence="1">Nucleus</location>
    </subcellularLocation>
</comment>
<keyword evidence="6" id="KW-0804">Transcription</keyword>
<keyword evidence="2" id="KW-0479">Metal-binding</keyword>
<dbReference type="CDD" id="cd12148">
    <property type="entry name" value="fungal_TF_MHR"/>
    <property type="match status" value="1"/>
</dbReference>